<name>A0ACB6ZEI1_THEGA</name>
<keyword evidence="1" id="KW-0328">Glycosyltransferase</keyword>
<proteinExistence type="predicted"/>
<protein>
    <submittedName>
        <fullName evidence="1">Nicotinate phosphoribosyltransferase</fullName>
    </submittedName>
</protein>
<dbReference type="Proteomes" id="UP000886501">
    <property type="component" value="Unassembled WGS sequence"/>
</dbReference>
<keyword evidence="2" id="KW-1185">Reference proteome</keyword>
<sequence length="418" mass="47445">MTSTDNGPLIVPPSILDTDLYKLSMQQAVLTHFPNVGASYRFTNRTLEDTFTRRCFELFKKSVQEFANLALSPDERSWLERTCPYLKQGYLDYLQSYRFRPEQITITFEPLPEDTNRGQIGIVAEGLWVETIMWEVPLMACLSELYFTVVNTDWDYECQSEEAYTKGKILAESDCIISEFGTRRRRSYRTQDLVVDELIKAYKNTPSCRGRLAGTSNVHLARLHGITPVGTIAHEWFMGVAAIGGYENANGRAMDLWEAVYPNVLLVALTDTFSTEAFYQDFVKDPERARRWTGLRQDSGDPFVYAPRAREIYQSMTIDHTTKIIVYSDALTVDKALALKKQCDEVGFTASFGIGTSLSNDFRSISSGREQKNKALNIVIKLYQVDGKFCAKISDELTKNTGNKEAIRQAKKVFGINV</sequence>
<dbReference type="EMBL" id="MU118025">
    <property type="protein sequence ID" value="KAF9647831.1"/>
    <property type="molecule type" value="Genomic_DNA"/>
</dbReference>
<keyword evidence="1" id="KW-0808">Transferase</keyword>
<evidence type="ECO:0000313" key="2">
    <source>
        <dbReference type="Proteomes" id="UP000886501"/>
    </source>
</evidence>
<comment type="caution">
    <text evidence="1">The sequence shown here is derived from an EMBL/GenBank/DDBJ whole genome shotgun (WGS) entry which is preliminary data.</text>
</comment>
<organism evidence="1 2">
    <name type="scientific">Thelephora ganbajun</name>
    <name type="common">Ganba fungus</name>
    <dbReference type="NCBI Taxonomy" id="370292"/>
    <lineage>
        <taxon>Eukaryota</taxon>
        <taxon>Fungi</taxon>
        <taxon>Dikarya</taxon>
        <taxon>Basidiomycota</taxon>
        <taxon>Agaricomycotina</taxon>
        <taxon>Agaricomycetes</taxon>
        <taxon>Thelephorales</taxon>
        <taxon>Thelephoraceae</taxon>
        <taxon>Thelephora</taxon>
    </lineage>
</organism>
<gene>
    <name evidence="1" type="ORF">BDM02DRAFT_3116435</name>
</gene>
<reference evidence="1" key="1">
    <citation type="submission" date="2019-10" db="EMBL/GenBank/DDBJ databases">
        <authorList>
            <consortium name="DOE Joint Genome Institute"/>
            <person name="Kuo A."/>
            <person name="Miyauchi S."/>
            <person name="Kiss E."/>
            <person name="Drula E."/>
            <person name="Kohler A."/>
            <person name="Sanchez-Garcia M."/>
            <person name="Andreopoulos B."/>
            <person name="Barry K.W."/>
            <person name="Bonito G."/>
            <person name="Buee M."/>
            <person name="Carver A."/>
            <person name="Chen C."/>
            <person name="Cichocki N."/>
            <person name="Clum A."/>
            <person name="Culley D."/>
            <person name="Crous P.W."/>
            <person name="Fauchery L."/>
            <person name="Girlanda M."/>
            <person name="Hayes R."/>
            <person name="Keri Z."/>
            <person name="Labutti K."/>
            <person name="Lipzen A."/>
            <person name="Lombard V."/>
            <person name="Magnuson J."/>
            <person name="Maillard F."/>
            <person name="Morin E."/>
            <person name="Murat C."/>
            <person name="Nolan M."/>
            <person name="Ohm R."/>
            <person name="Pangilinan J."/>
            <person name="Pereira M."/>
            <person name="Perotto S."/>
            <person name="Peter M."/>
            <person name="Riley R."/>
            <person name="Sitrit Y."/>
            <person name="Stielow B."/>
            <person name="Szollosi G."/>
            <person name="Zifcakova L."/>
            <person name="Stursova M."/>
            <person name="Spatafora J.W."/>
            <person name="Tedersoo L."/>
            <person name="Vaario L.-M."/>
            <person name="Yamada A."/>
            <person name="Yan M."/>
            <person name="Wang P."/>
            <person name="Xu J."/>
            <person name="Bruns T."/>
            <person name="Baldrian P."/>
            <person name="Vilgalys R."/>
            <person name="Henrissat B."/>
            <person name="Grigoriev I.V."/>
            <person name="Hibbett D."/>
            <person name="Nagy L.G."/>
            <person name="Martin F.M."/>
        </authorList>
    </citation>
    <scope>NUCLEOTIDE SEQUENCE</scope>
    <source>
        <strain evidence="1">P2</strain>
    </source>
</reference>
<accession>A0ACB6ZEI1</accession>
<evidence type="ECO:0000313" key="1">
    <source>
        <dbReference type="EMBL" id="KAF9647831.1"/>
    </source>
</evidence>
<reference evidence="1" key="2">
    <citation type="journal article" date="2020" name="Nat. Commun.">
        <title>Large-scale genome sequencing of mycorrhizal fungi provides insights into the early evolution of symbiotic traits.</title>
        <authorList>
            <person name="Miyauchi S."/>
            <person name="Kiss E."/>
            <person name="Kuo A."/>
            <person name="Drula E."/>
            <person name="Kohler A."/>
            <person name="Sanchez-Garcia M."/>
            <person name="Morin E."/>
            <person name="Andreopoulos B."/>
            <person name="Barry K.W."/>
            <person name="Bonito G."/>
            <person name="Buee M."/>
            <person name="Carver A."/>
            <person name="Chen C."/>
            <person name="Cichocki N."/>
            <person name="Clum A."/>
            <person name="Culley D."/>
            <person name="Crous P.W."/>
            <person name="Fauchery L."/>
            <person name="Girlanda M."/>
            <person name="Hayes R.D."/>
            <person name="Keri Z."/>
            <person name="LaButti K."/>
            <person name="Lipzen A."/>
            <person name="Lombard V."/>
            <person name="Magnuson J."/>
            <person name="Maillard F."/>
            <person name="Murat C."/>
            <person name="Nolan M."/>
            <person name="Ohm R.A."/>
            <person name="Pangilinan J."/>
            <person name="Pereira M.F."/>
            <person name="Perotto S."/>
            <person name="Peter M."/>
            <person name="Pfister S."/>
            <person name="Riley R."/>
            <person name="Sitrit Y."/>
            <person name="Stielow J.B."/>
            <person name="Szollosi G."/>
            <person name="Zifcakova L."/>
            <person name="Stursova M."/>
            <person name="Spatafora J.W."/>
            <person name="Tedersoo L."/>
            <person name="Vaario L.M."/>
            <person name="Yamada A."/>
            <person name="Yan M."/>
            <person name="Wang P."/>
            <person name="Xu J."/>
            <person name="Bruns T."/>
            <person name="Baldrian P."/>
            <person name="Vilgalys R."/>
            <person name="Dunand C."/>
            <person name="Henrissat B."/>
            <person name="Grigoriev I.V."/>
            <person name="Hibbett D."/>
            <person name="Nagy L.G."/>
            <person name="Martin F.M."/>
        </authorList>
    </citation>
    <scope>NUCLEOTIDE SEQUENCE</scope>
    <source>
        <strain evidence="1">P2</strain>
    </source>
</reference>